<dbReference type="GO" id="GO:0030041">
    <property type="term" value="P:actin filament polymerization"/>
    <property type="evidence" value="ECO:0007669"/>
    <property type="project" value="TreeGrafter"/>
</dbReference>
<dbReference type="Pfam" id="PF16474">
    <property type="entry name" value="KIND"/>
    <property type="match status" value="1"/>
</dbReference>
<dbReference type="GO" id="GO:0005856">
    <property type="term" value="C:cytoskeleton"/>
    <property type="evidence" value="ECO:0007669"/>
    <property type="project" value="UniProtKB-SubCell"/>
</dbReference>
<feature type="region of interest" description="Disordered" evidence="14">
    <location>
        <begin position="585"/>
        <end position="604"/>
    </location>
</feature>
<evidence type="ECO:0000256" key="10">
    <source>
        <dbReference type="ARBA" id="ARBA00023136"/>
    </source>
</evidence>
<dbReference type="SMART" id="SM00750">
    <property type="entry name" value="KIND"/>
    <property type="match status" value="1"/>
</dbReference>
<dbReference type="PANTHER" id="PTHR21345:SF3">
    <property type="entry name" value="PROTEIN SPIRE"/>
    <property type="match status" value="1"/>
</dbReference>
<dbReference type="OrthoDB" id="10043757at2759"/>
<dbReference type="GO" id="GO:0015031">
    <property type="term" value="P:protein transport"/>
    <property type="evidence" value="ECO:0007669"/>
    <property type="project" value="UniProtKB-KW"/>
</dbReference>
<dbReference type="GO" id="GO:0051295">
    <property type="term" value="P:establishment of meiotic spindle localization"/>
    <property type="evidence" value="ECO:0007669"/>
    <property type="project" value="TreeGrafter"/>
</dbReference>
<evidence type="ECO:0000256" key="13">
    <source>
        <dbReference type="ARBA" id="ARBA00023329"/>
    </source>
</evidence>
<keyword evidence="10" id="KW-0472">Membrane</keyword>
<name>A0A834XNY0_APHGI</name>
<dbReference type="PANTHER" id="PTHR21345">
    <property type="entry name" value="SPIRE"/>
    <property type="match status" value="1"/>
</dbReference>
<dbReference type="CDD" id="cd22068">
    <property type="entry name" value="WH2_DmSpire_r3-like"/>
    <property type="match status" value="1"/>
</dbReference>
<evidence type="ECO:0000256" key="3">
    <source>
        <dbReference type="ARBA" id="ARBA00004413"/>
    </source>
</evidence>
<evidence type="ECO:0000313" key="16">
    <source>
        <dbReference type="EMBL" id="KAF7990778.1"/>
    </source>
</evidence>
<comment type="subcellular location">
    <subcellularLocation>
        <location evidence="3">Cell membrane</location>
        <topology evidence="3">Peripheral membrane protein</topology>
        <orientation evidence="3">Cytoplasmic side</orientation>
    </subcellularLocation>
    <subcellularLocation>
        <location evidence="2">Cytoplasm</location>
        <location evidence="2">Cytoskeleton</location>
    </subcellularLocation>
    <subcellularLocation>
        <location evidence="1">Cytoplasmic vesicle membrane</location>
        <topology evidence="1">Peripheral membrane protein</topology>
        <orientation evidence="1">Cytoplasmic side</orientation>
    </subcellularLocation>
</comment>
<dbReference type="GO" id="GO:0005938">
    <property type="term" value="C:cell cortex"/>
    <property type="evidence" value="ECO:0007669"/>
    <property type="project" value="TreeGrafter"/>
</dbReference>
<gene>
    <name evidence="16" type="ORF">HCN44_000583</name>
</gene>
<reference evidence="16 17" key="1">
    <citation type="submission" date="2020-08" db="EMBL/GenBank/DDBJ databases">
        <title>Aphidius gifuensis genome sequencing and assembly.</title>
        <authorList>
            <person name="Du Z."/>
        </authorList>
    </citation>
    <scope>NUCLEOTIDE SEQUENCE [LARGE SCALE GENOMIC DNA]</scope>
    <source>
        <strain evidence="16">YNYX2018</strain>
        <tissue evidence="16">Adults</tissue>
    </source>
</reference>
<evidence type="ECO:0000256" key="4">
    <source>
        <dbReference type="ARBA" id="ARBA00010956"/>
    </source>
</evidence>
<evidence type="ECO:0000256" key="14">
    <source>
        <dbReference type="SAM" id="MobiDB-lite"/>
    </source>
</evidence>
<evidence type="ECO:0000256" key="8">
    <source>
        <dbReference type="ARBA" id="ARBA00022737"/>
    </source>
</evidence>
<feature type="compositionally biased region" description="Polar residues" evidence="14">
    <location>
        <begin position="747"/>
        <end position="759"/>
    </location>
</feature>
<comment type="similarity">
    <text evidence="4">Belongs to the spire family.</text>
</comment>
<evidence type="ECO:0000313" key="17">
    <source>
        <dbReference type="Proteomes" id="UP000639338"/>
    </source>
</evidence>
<organism evidence="16 17">
    <name type="scientific">Aphidius gifuensis</name>
    <name type="common">Parasitoid wasp</name>
    <dbReference type="NCBI Taxonomy" id="684658"/>
    <lineage>
        <taxon>Eukaryota</taxon>
        <taxon>Metazoa</taxon>
        <taxon>Ecdysozoa</taxon>
        <taxon>Arthropoda</taxon>
        <taxon>Hexapoda</taxon>
        <taxon>Insecta</taxon>
        <taxon>Pterygota</taxon>
        <taxon>Neoptera</taxon>
        <taxon>Endopterygota</taxon>
        <taxon>Hymenoptera</taxon>
        <taxon>Apocrita</taxon>
        <taxon>Ichneumonoidea</taxon>
        <taxon>Braconidae</taxon>
        <taxon>Aphidiinae</taxon>
        <taxon>Aphidius</taxon>
    </lineage>
</organism>
<evidence type="ECO:0000256" key="5">
    <source>
        <dbReference type="ARBA" id="ARBA00022448"/>
    </source>
</evidence>
<dbReference type="EMBL" id="JACMRX010000004">
    <property type="protein sequence ID" value="KAF7990778.1"/>
    <property type="molecule type" value="Genomic_DNA"/>
</dbReference>
<keyword evidence="17" id="KW-1185">Reference proteome</keyword>
<dbReference type="GO" id="GO:0045010">
    <property type="term" value="P:actin nucleation"/>
    <property type="evidence" value="ECO:0007669"/>
    <property type="project" value="InterPro"/>
</dbReference>
<evidence type="ECO:0000256" key="1">
    <source>
        <dbReference type="ARBA" id="ARBA00004180"/>
    </source>
</evidence>
<keyword evidence="5" id="KW-0813">Transport</keyword>
<dbReference type="InterPro" id="IPR013083">
    <property type="entry name" value="Znf_RING/FYVE/PHD"/>
</dbReference>
<feature type="region of interest" description="Disordered" evidence="14">
    <location>
        <begin position="718"/>
        <end position="771"/>
    </location>
</feature>
<keyword evidence="8" id="KW-0677">Repeat</keyword>
<protein>
    <recommendedName>
        <fullName evidence="15">KIND domain-containing protein</fullName>
    </recommendedName>
</protein>
<evidence type="ECO:0000256" key="7">
    <source>
        <dbReference type="ARBA" id="ARBA00022490"/>
    </source>
</evidence>
<dbReference type="InterPro" id="IPR011011">
    <property type="entry name" value="Znf_FYVE_PHD"/>
</dbReference>
<comment type="caution">
    <text evidence="16">The sequence shown here is derived from an EMBL/GenBank/DDBJ whole genome shotgun (WGS) entry which is preliminary data.</text>
</comment>
<evidence type="ECO:0000256" key="12">
    <source>
        <dbReference type="ARBA" id="ARBA00023212"/>
    </source>
</evidence>
<evidence type="ECO:0000256" key="11">
    <source>
        <dbReference type="ARBA" id="ARBA00023203"/>
    </source>
</evidence>
<keyword evidence="13" id="KW-0968">Cytoplasmic vesicle</keyword>
<keyword evidence="6" id="KW-1003">Cell membrane</keyword>
<evidence type="ECO:0000256" key="6">
    <source>
        <dbReference type="ARBA" id="ARBA00022475"/>
    </source>
</evidence>
<dbReference type="GO" id="GO:0008017">
    <property type="term" value="F:microtubule binding"/>
    <property type="evidence" value="ECO:0007669"/>
    <property type="project" value="TreeGrafter"/>
</dbReference>
<dbReference type="GO" id="GO:0030659">
    <property type="term" value="C:cytoplasmic vesicle membrane"/>
    <property type="evidence" value="ECO:0007669"/>
    <property type="project" value="UniProtKB-SubCell"/>
</dbReference>
<dbReference type="Gene3D" id="3.30.40.10">
    <property type="entry name" value="Zinc/RING finger domain, C3HC4 (zinc finger)"/>
    <property type="match status" value="1"/>
</dbReference>
<keyword evidence="11" id="KW-0009">Actin-binding</keyword>
<dbReference type="AlphaFoldDB" id="A0A834XNY0"/>
<evidence type="ECO:0000256" key="2">
    <source>
        <dbReference type="ARBA" id="ARBA00004245"/>
    </source>
</evidence>
<sequence>MNSENCDEISVKKKLTNSQKTKHINCKLKNDTLNLEQTLKTLDGPIGQDQTWAVCHQTAKCLSKLPSNNLQELTNLNQIILHKEGHVSLDLFTDSTTTYSSEKKVVFSLGLLLYKALDFRLDLNQERCLSPGLKNLIYSMTNCDDEHEPEERLQDTDDEGIDLETEGDENIVHDNYTLKYIIKICNKRIQATDEYADIHYRSVIQAFVNEALELTEFLNKVAAERFQKNLKKLQNDTTNSRIGVSSTEHLDILNIDDWTDLRIWRAIQARFWVQVIGELHHGIKLKKVEANLLKRSLSKNKDDKFELTPYEILMNDIRERKYHLRKTPKQSHGVHKDAHDRILEFIRSRPPLKKASERKLAPKQSQLTIRELLMESIRKHKSNSDGKQKDTSYHEDSEAEINNQKKKIIPVDFRLKFGGDDDIDDDDLDDEYTVTRFEDEDEPQMSTKKSTKLHCLHDENEHNICVDDDYDDDDKSSANPWKKTGGLRLTRNEYHRFCDAQLESYDLATQCPSRRAAIRKHSNSGNIASFIPFKETPPIPRTRLQNRQRTVIGSEHSMKINFSSSNIKNKIITKDNQINCQTTTTTATTTSNDNLNDKKETTNQRPSLGDMFLDERLSLTLEEIVHIRSVLTKAELESLPVEGRVKEDVEKRRVCFLCLKTRFGFWGPWGQRCRLCERTVCVKCYSKMRIPTEQFAHVPVVLLSPALLSPSENDTNVKNTWSRNGVGGGSVGSAPASPAYRRREHGLNNSTPSSSPNHCTPSGSLTTGTTPIYHEQKDDTYFDKNKIYSKINKSPNRMTSSVIGNLSSGCNEQRVSSEHIRGVSMVVCYDCRIMVKQIIKSSRSTRQIIRNNVISRLTLNLSPAYV</sequence>
<dbReference type="SUPFAM" id="SSF57903">
    <property type="entry name" value="FYVE/PHD zinc finger"/>
    <property type="match status" value="1"/>
</dbReference>
<dbReference type="GO" id="GO:0048193">
    <property type="term" value="P:Golgi vesicle transport"/>
    <property type="evidence" value="ECO:0007669"/>
    <property type="project" value="TreeGrafter"/>
</dbReference>
<feature type="compositionally biased region" description="Basic and acidic residues" evidence="14">
    <location>
        <begin position="377"/>
        <end position="396"/>
    </location>
</feature>
<proteinExistence type="inferred from homology"/>
<dbReference type="PROSITE" id="PS51377">
    <property type="entry name" value="KIND"/>
    <property type="match status" value="1"/>
</dbReference>
<dbReference type="Gene3D" id="1.10.510.10">
    <property type="entry name" value="Transferase(Phosphotransferase) domain 1"/>
    <property type="match status" value="1"/>
</dbReference>
<dbReference type="GO" id="GO:0005886">
    <property type="term" value="C:plasma membrane"/>
    <property type="evidence" value="ECO:0007669"/>
    <property type="project" value="UniProtKB-SubCell"/>
</dbReference>
<dbReference type="InterPro" id="IPR011019">
    <property type="entry name" value="KIND_dom"/>
</dbReference>
<keyword evidence="7" id="KW-0963">Cytoplasm</keyword>
<dbReference type="GO" id="GO:0003779">
    <property type="term" value="F:actin binding"/>
    <property type="evidence" value="ECO:0007669"/>
    <property type="project" value="UniProtKB-KW"/>
</dbReference>
<dbReference type="GO" id="GO:0040038">
    <property type="term" value="P:polar body extrusion after meiotic divisions"/>
    <property type="evidence" value="ECO:0007669"/>
    <property type="project" value="TreeGrafter"/>
</dbReference>
<dbReference type="GO" id="GO:0036089">
    <property type="term" value="P:cleavage furrow formation"/>
    <property type="evidence" value="ECO:0007669"/>
    <property type="project" value="TreeGrafter"/>
</dbReference>
<accession>A0A834XNY0</accession>
<dbReference type="Proteomes" id="UP000639338">
    <property type="component" value="Unassembled WGS sequence"/>
</dbReference>
<feature type="domain" description="KIND" evidence="15">
    <location>
        <begin position="33"/>
        <end position="214"/>
    </location>
</feature>
<evidence type="ECO:0000259" key="15">
    <source>
        <dbReference type="PROSITE" id="PS51377"/>
    </source>
</evidence>
<feature type="region of interest" description="Disordered" evidence="14">
    <location>
        <begin position="377"/>
        <end position="401"/>
    </location>
</feature>
<dbReference type="GO" id="GO:0051639">
    <property type="term" value="P:actin filament network formation"/>
    <property type="evidence" value="ECO:0007669"/>
    <property type="project" value="TreeGrafter"/>
</dbReference>
<keyword evidence="12" id="KW-0206">Cytoskeleton</keyword>
<feature type="compositionally biased region" description="Low complexity" evidence="14">
    <location>
        <begin position="760"/>
        <end position="771"/>
    </location>
</feature>
<dbReference type="InterPro" id="IPR029901">
    <property type="entry name" value="Spire"/>
</dbReference>
<evidence type="ECO:0000256" key="9">
    <source>
        <dbReference type="ARBA" id="ARBA00022927"/>
    </source>
</evidence>
<keyword evidence="9" id="KW-0653">Protein transport</keyword>